<evidence type="ECO:0000313" key="2">
    <source>
        <dbReference type="Proteomes" id="UP001642360"/>
    </source>
</evidence>
<proteinExistence type="predicted"/>
<gene>
    <name evidence="1" type="ORF">ILEXP_LOCUS57704</name>
</gene>
<keyword evidence="2" id="KW-1185">Reference proteome</keyword>
<protein>
    <submittedName>
        <fullName evidence="1">Uncharacterized protein</fullName>
    </submittedName>
</protein>
<dbReference type="EMBL" id="CAUOFW020009843">
    <property type="protein sequence ID" value="CAK9187192.1"/>
    <property type="molecule type" value="Genomic_DNA"/>
</dbReference>
<evidence type="ECO:0000313" key="1">
    <source>
        <dbReference type="EMBL" id="CAK9187192.1"/>
    </source>
</evidence>
<feature type="non-terminal residue" evidence="1">
    <location>
        <position position="85"/>
    </location>
</feature>
<comment type="caution">
    <text evidence="1">The sequence shown here is derived from an EMBL/GenBank/DDBJ whole genome shotgun (WGS) entry which is preliminary data.</text>
</comment>
<accession>A0ABC8V301</accession>
<organism evidence="1 2">
    <name type="scientific">Ilex paraguariensis</name>
    <name type="common">yerba mate</name>
    <dbReference type="NCBI Taxonomy" id="185542"/>
    <lineage>
        <taxon>Eukaryota</taxon>
        <taxon>Viridiplantae</taxon>
        <taxon>Streptophyta</taxon>
        <taxon>Embryophyta</taxon>
        <taxon>Tracheophyta</taxon>
        <taxon>Spermatophyta</taxon>
        <taxon>Magnoliopsida</taxon>
        <taxon>eudicotyledons</taxon>
        <taxon>Gunneridae</taxon>
        <taxon>Pentapetalae</taxon>
        <taxon>asterids</taxon>
        <taxon>campanulids</taxon>
        <taxon>Aquifoliales</taxon>
        <taxon>Aquifoliaceae</taxon>
        <taxon>Ilex</taxon>
    </lineage>
</organism>
<dbReference type="Proteomes" id="UP001642360">
    <property type="component" value="Unassembled WGS sequence"/>
</dbReference>
<name>A0ABC8V301_9AQUA</name>
<reference evidence="1 2" key="1">
    <citation type="submission" date="2024-02" db="EMBL/GenBank/DDBJ databases">
        <authorList>
            <person name="Vignale AGUSTIN F."/>
            <person name="Sosa J E."/>
            <person name="Modenutti C."/>
        </authorList>
    </citation>
    <scope>NUCLEOTIDE SEQUENCE [LARGE SCALE GENOMIC DNA]</scope>
</reference>
<dbReference type="AlphaFoldDB" id="A0ABC8V301"/>
<sequence>MAQHLTHWLQCVAEDCAICRREADPTREGIKKEIMQLLGKEQATSNGIMDFLTPEGAAVILGYYVEYYFEVFLAYNELRKDRGLK</sequence>